<dbReference type="AlphaFoldDB" id="A0A6C0HMC9"/>
<sequence>MSVNTDKGKLGEYISIRPDSSESSAITATSELAPVSASVSAPVSALARELAPAPELASELELKTKLLTFFKKTYMLNLSSLDLEEKEHNKEKAHNNFTSKTKHNGNNPNGNKIHSNHKSSNHKSTKKSNKPSKYKEYIDLIKTIYKISDIDENILFNKLYTQITDYQKKSQELQKSSFDNPLYYIDMHGGFNFEKKFIQVPDNIVIVFLTPVNRFGHTCELVDRQTIYKTFKNRDSKNKILNNILCIDKIYNPKLLNNQNNRHIYNKFHFFEKSIVLLPGQYYCDLNLSFSKSIENKEKDMDISYFSNNRQSSIILEDVLIYNNTLSSIINTNIVPKQDKLAYIFVDCCRNIDSNVKNNATNINALYGKQIYIYENFMLYFNTIMSKCNSIYKSNDNLPKQIYAQYKLFILHNDINMNNFEDVKEQIILKIKDNLTANKEHLQSYIKSLLAYKFDLTDILYAEINTQLLINALEIMYDKSETEDKYKIKILQKTCINFIKFVVNKYFNNIKSTTSYGEALKYIIQFDKKIDSLDKFSDLNSDLNSEIKTASYIQIILEIKTILNELLTLNFPKKVNNIKTTIENNINTTIQNIKTIITNIYEPYLDYFNKLSNKILNIRTPSSIINIYITPFKLINSLIRHVYDTEIIDLNIYLNIRASMVWQSIERFVMTKEHLIQTKQKGNKTLGRRGRFVLANELYKYYMTTLANN</sequence>
<dbReference type="EMBL" id="MN739980">
    <property type="protein sequence ID" value="QHT81265.1"/>
    <property type="molecule type" value="Genomic_DNA"/>
</dbReference>
<name>A0A6C0HMC9_9ZZZZ</name>
<accession>A0A6C0HMC9</accession>
<evidence type="ECO:0000313" key="2">
    <source>
        <dbReference type="EMBL" id="QHT81265.1"/>
    </source>
</evidence>
<evidence type="ECO:0000256" key="1">
    <source>
        <dbReference type="SAM" id="MobiDB-lite"/>
    </source>
</evidence>
<proteinExistence type="predicted"/>
<organism evidence="2">
    <name type="scientific">viral metagenome</name>
    <dbReference type="NCBI Taxonomy" id="1070528"/>
    <lineage>
        <taxon>unclassified sequences</taxon>
        <taxon>metagenomes</taxon>
        <taxon>organismal metagenomes</taxon>
    </lineage>
</organism>
<reference evidence="2" key="1">
    <citation type="journal article" date="2020" name="Nature">
        <title>Giant virus diversity and host interactions through global metagenomics.</title>
        <authorList>
            <person name="Schulz F."/>
            <person name="Roux S."/>
            <person name="Paez-Espino D."/>
            <person name="Jungbluth S."/>
            <person name="Walsh D.A."/>
            <person name="Denef V.J."/>
            <person name="McMahon K.D."/>
            <person name="Konstantinidis K.T."/>
            <person name="Eloe-Fadrosh E.A."/>
            <person name="Kyrpides N.C."/>
            <person name="Woyke T."/>
        </authorList>
    </citation>
    <scope>NUCLEOTIDE SEQUENCE</scope>
    <source>
        <strain evidence="2">GVMAG-M-3300023184-13</strain>
    </source>
</reference>
<feature type="region of interest" description="Disordered" evidence="1">
    <location>
        <begin position="87"/>
        <end position="131"/>
    </location>
</feature>
<feature type="compositionally biased region" description="Basic residues" evidence="1">
    <location>
        <begin position="114"/>
        <end position="131"/>
    </location>
</feature>
<protein>
    <submittedName>
        <fullName evidence="2">Uncharacterized protein</fullName>
    </submittedName>
</protein>